<protein>
    <submittedName>
        <fullName evidence="1">Uncharacterized protein</fullName>
    </submittedName>
</protein>
<evidence type="ECO:0000313" key="2">
    <source>
        <dbReference type="Proteomes" id="UP000283469"/>
    </source>
</evidence>
<reference evidence="1 2" key="1">
    <citation type="submission" date="2018-08" db="EMBL/GenBank/DDBJ databases">
        <title>Sphingobium sp. EO9.</title>
        <authorList>
            <person name="Park Y."/>
            <person name="Kim K.H."/>
            <person name="Jeon C.O."/>
        </authorList>
    </citation>
    <scope>NUCLEOTIDE SEQUENCE [LARGE SCALE GENOMIC DNA]</scope>
    <source>
        <strain evidence="1 2">EO9</strain>
    </source>
</reference>
<sequence length="203" mass="21784">MDADISFLSLTPRGVPLVLPWPSPGLPGGFMQFETGESWRGFVMDLAIDPLIPLIVQAKFARAQKLYVLAWLENDLIKAGELAALVALELALNDRYGQRFGKPGKRKNFADLLKYMVVGDGLSDAAIPMIVRCGGTAVGLLLGERKPSLAAIRNGMAHGDPFDALPYGGLLELVRDLIGYAYRDYIAEGCATGTPSMTSLGAT</sequence>
<keyword evidence="2" id="KW-1185">Reference proteome</keyword>
<dbReference type="RefSeq" id="WP_119747620.1">
    <property type="nucleotide sequence ID" value="NZ_QVRA01000012.1"/>
</dbReference>
<accession>A0A418YR00</accession>
<dbReference type="EMBL" id="QVRA01000012">
    <property type="protein sequence ID" value="RJG53980.1"/>
    <property type="molecule type" value="Genomic_DNA"/>
</dbReference>
<evidence type="ECO:0000313" key="1">
    <source>
        <dbReference type="EMBL" id="RJG53980.1"/>
    </source>
</evidence>
<name>A0A418YR00_9SPHN</name>
<organism evidence="1 2">
    <name type="scientific">Sphingobium terrigena</name>
    <dbReference type="NCBI Taxonomy" id="2304063"/>
    <lineage>
        <taxon>Bacteria</taxon>
        <taxon>Pseudomonadati</taxon>
        <taxon>Pseudomonadota</taxon>
        <taxon>Alphaproteobacteria</taxon>
        <taxon>Sphingomonadales</taxon>
        <taxon>Sphingomonadaceae</taxon>
        <taxon>Sphingobium</taxon>
    </lineage>
</organism>
<dbReference type="Proteomes" id="UP000283469">
    <property type="component" value="Unassembled WGS sequence"/>
</dbReference>
<gene>
    <name evidence="1" type="ORF">D0Z70_14525</name>
</gene>
<proteinExistence type="predicted"/>
<comment type="caution">
    <text evidence="1">The sequence shown here is derived from an EMBL/GenBank/DDBJ whole genome shotgun (WGS) entry which is preliminary data.</text>
</comment>
<dbReference type="OrthoDB" id="7567395at2"/>
<dbReference type="AlphaFoldDB" id="A0A418YR00"/>